<dbReference type="RefSeq" id="WP_382393094.1">
    <property type="nucleotide sequence ID" value="NZ_JBHUNA010000018.1"/>
</dbReference>
<sequence length="67" mass="7621">MTKKLNVLGQRRHELLAHEADPVKTEPSFSGVTLEKTGKGTFVACFFTFKSSYFPYIATYFFHVGKD</sequence>
<gene>
    <name evidence="1" type="ORF">ACFSUO_08600</name>
</gene>
<proteinExistence type="predicted"/>
<reference evidence="2" key="1">
    <citation type="journal article" date="2019" name="Int. J. Syst. Evol. Microbiol.">
        <title>The Global Catalogue of Microorganisms (GCM) 10K type strain sequencing project: providing services to taxonomists for standard genome sequencing and annotation.</title>
        <authorList>
            <consortium name="The Broad Institute Genomics Platform"/>
            <consortium name="The Broad Institute Genome Sequencing Center for Infectious Disease"/>
            <person name="Wu L."/>
            <person name="Ma J."/>
        </authorList>
    </citation>
    <scope>NUCLEOTIDE SEQUENCE [LARGE SCALE GENOMIC DNA]</scope>
    <source>
        <strain evidence="2">TISTR 1535</strain>
    </source>
</reference>
<organism evidence="1 2">
    <name type="scientific">Lentibacillus juripiscarius</name>
    <dbReference type="NCBI Taxonomy" id="257446"/>
    <lineage>
        <taxon>Bacteria</taxon>
        <taxon>Bacillati</taxon>
        <taxon>Bacillota</taxon>
        <taxon>Bacilli</taxon>
        <taxon>Bacillales</taxon>
        <taxon>Bacillaceae</taxon>
        <taxon>Lentibacillus</taxon>
    </lineage>
</organism>
<evidence type="ECO:0000313" key="2">
    <source>
        <dbReference type="Proteomes" id="UP001597502"/>
    </source>
</evidence>
<comment type="caution">
    <text evidence="1">The sequence shown here is derived from an EMBL/GenBank/DDBJ whole genome shotgun (WGS) entry which is preliminary data.</text>
</comment>
<protein>
    <submittedName>
        <fullName evidence="1">Uncharacterized protein</fullName>
    </submittedName>
</protein>
<name>A0ABW5V4X1_9BACI</name>
<evidence type="ECO:0000313" key="1">
    <source>
        <dbReference type="EMBL" id="MFD2761027.1"/>
    </source>
</evidence>
<dbReference type="EMBL" id="JBHUNA010000018">
    <property type="protein sequence ID" value="MFD2761027.1"/>
    <property type="molecule type" value="Genomic_DNA"/>
</dbReference>
<accession>A0ABW5V4X1</accession>
<keyword evidence="2" id="KW-1185">Reference proteome</keyword>
<dbReference type="Proteomes" id="UP001597502">
    <property type="component" value="Unassembled WGS sequence"/>
</dbReference>